<accession>A0A840S0U3</accession>
<evidence type="ECO:0000313" key="2">
    <source>
        <dbReference type="EMBL" id="MBB5204707.1"/>
    </source>
</evidence>
<sequence>MSSWYDRHLLPGLLDFACGLGPIRQRRAALIPLAQGRVLEVGMGTGLNLQHYDRQRVRQLHAVDPAAQMHAKALRRSQALGLPVTLHALGAEGLPWEDDHFDTVVCTYTLCSVADPLQALREMRRVLCPEGQLLFAEHGLAPDADVQRWQRRLEPGWSRWAGGCRLTRDVPALLREAGFTGAWESGYITRPRSLAYNTWGRASAAR</sequence>
<dbReference type="InterPro" id="IPR029063">
    <property type="entry name" value="SAM-dependent_MTases_sf"/>
</dbReference>
<proteinExistence type="predicted"/>
<dbReference type="CDD" id="cd02440">
    <property type="entry name" value="AdoMet_MTases"/>
    <property type="match status" value="1"/>
</dbReference>
<reference evidence="2 3" key="1">
    <citation type="submission" date="2020-08" db="EMBL/GenBank/DDBJ databases">
        <title>Genomic Encyclopedia of Type Strains, Phase IV (KMG-IV): sequencing the most valuable type-strain genomes for metagenomic binning, comparative biology and taxonomic classification.</title>
        <authorList>
            <person name="Goeker M."/>
        </authorList>
    </citation>
    <scope>NUCLEOTIDE SEQUENCE [LARGE SCALE GENOMIC DNA]</scope>
    <source>
        <strain evidence="2 3">DSM 23958</strain>
    </source>
</reference>
<dbReference type="AlphaFoldDB" id="A0A840S0U3"/>
<protein>
    <submittedName>
        <fullName evidence="2">Ubiquinone/menaquinone biosynthesis C-methylase UbiE</fullName>
    </submittedName>
</protein>
<dbReference type="PANTHER" id="PTHR45036">
    <property type="entry name" value="METHYLTRANSFERASE LIKE 7B"/>
    <property type="match status" value="1"/>
</dbReference>
<name>A0A840S0U3_9BURK</name>
<dbReference type="Proteomes" id="UP000554837">
    <property type="component" value="Unassembled WGS sequence"/>
</dbReference>
<keyword evidence="2" id="KW-0830">Ubiquinone</keyword>
<dbReference type="GO" id="GO:0008757">
    <property type="term" value="F:S-adenosylmethionine-dependent methyltransferase activity"/>
    <property type="evidence" value="ECO:0007669"/>
    <property type="project" value="InterPro"/>
</dbReference>
<organism evidence="2 3">
    <name type="scientific">Inhella inkyongensis</name>
    <dbReference type="NCBI Taxonomy" id="392593"/>
    <lineage>
        <taxon>Bacteria</taxon>
        <taxon>Pseudomonadati</taxon>
        <taxon>Pseudomonadota</taxon>
        <taxon>Betaproteobacteria</taxon>
        <taxon>Burkholderiales</taxon>
        <taxon>Sphaerotilaceae</taxon>
        <taxon>Inhella</taxon>
    </lineage>
</organism>
<dbReference type="InterPro" id="IPR013216">
    <property type="entry name" value="Methyltransf_11"/>
</dbReference>
<comment type="caution">
    <text evidence="2">The sequence shown here is derived from an EMBL/GenBank/DDBJ whole genome shotgun (WGS) entry which is preliminary data.</text>
</comment>
<keyword evidence="3" id="KW-1185">Reference proteome</keyword>
<dbReference type="GO" id="GO:0032259">
    <property type="term" value="P:methylation"/>
    <property type="evidence" value="ECO:0007669"/>
    <property type="project" value="UniProtKB-KW"/>
</dbReference>
<dbReference type="Pfam" id="PF08241">
    <property type="entry name" value="Methyltransf_11"/>
    <property type="match status" value="1"/>
</dbReference>
<feature type="domain" description="Methyltransferase type 11" evidence="1">
    <location>
        <begin position="39"/>
        <end position="135"/>
    </location>
</feature>
<dbReference type="EMBL" id="JACHHO010000002">
    <property type="protein sequence ID" value="MBB5204707.1"/>
    <property type="molecule type" value="Genomic_DNA"/>
</dbReference>
<gene>
    <name evidence="2" type="ORF">HNQ51_002021</name>
</gene>
<dbReference type="PANTHER" id="PTHR45036:SF1">
    <property type="entry name" value="METHYLTRANSFERASE LIKE 7A"/>
    <property type="match status" value="1"/>
</dbReference>
<dbReference type="InterPro" id="IPR052356">
    <property type="entry name" value="Thiol_S-MT"/>
</dbReference>
<dbReference type="RefSeq" id="WP_138855636.1">
    <property type="nucleotide sequence ID" value="NZ_CP040709.1"/>
</dbReference>
<keyword evidence="2" id="KW-0489">Methyltransferase</keyword>
<dbReference type="SUPFAM" id="SSF53335">
    <property type="entry name" value="S-adenosyl-L-methionine-dependent methyltransferases"/>
    <property type="match status" value="1"/>
</dbReference>
<dbReference type="OrthoDB" id="108476at2"/>
<evidence type="ECO:0000259" key="1">
    <source>
        <dbReference type="Pfam" id="PF08241"/>
    </source>
</evidence>
<dbReference type="Gene3D" id="3.40.50.150">
    <property type="entry name" value="Vaccinia Virus protein VP39"/>
    <property type="match status" value="1"/>
</dbReference>
<evidence type="ECO:0000313" key="3">
    <source>
        <dbReference type="Proteomes" id="UP000554837"/>
    </source>
</evidence>
<keyword evidence="2" id="KW-0808">Transferase</keyword>